<dbReference type="EMBL" id="RLII01000001">
    <property type="protein sequence ID" value="RXE60563.1"/>
    <property type="molecule type" value="Genomic_DNA"/>
</dbReference>
<comment type="caution">
    <text evidence="1">The sequence shown here is derived from an EMBL/GenBank/DDBJ whole genome shotgun (WGS) entry which is preliminary data.</text>
</comment>
<dbReference type="Gene3D" id="3.60.60.10">
    <property type="entry name" value="Penicillin V Acylase, Chain A"/>
    <property type="match status" value="1"/>
</dbReference>
<evidence type="ECO:0000313" key="1">
    <source>
        <dbReference type="EMBL" id="RXE60563.1"/>
    </source>
</evidence>
<proteinExistence type="predicted"/>
<dbReference type="AlphaFoldDB" id="A0A4Q0I857"/>
<gene>
    <name evidence="1" type="ORF">EFD62_01105</name>
</gene>
<sequence length="332" mass="36662">MYTLFESLDKRYKEELSAYAGRISGGVHGFSEDGVLSYEEAIIVQMVPDALRPTSCSALSLWGDKTQSGKPITLRVLEWSLGSENQLGFVNAVTHFKNGDKSFTSIGMLGLLDIISAINDDGVFVAILDVGSISQMPFVSEGKKCYTFDIRHALEMYKNAKDVGSYLVENSGDYTFCHNLIITDENNSYCAENCVKEVSDAGKGFSILRDENTSIMNGISWDNKDSLCVVNSYAAKGNQDSFAGNESNIVRWAKYNKLVSEKDKFSVTDVKNLITGEKVNQYDVVNIHSSGTVDLIIVDYETGKIQVAFTGTEGVIDKPDFIDVGTYYRNEE</sequence>
<accession>A0A4Q0I857</accession>
<protein>
    <submittedName>
        <fullName evidence="1">Uncharacterized protein</fullName>
    </submittedName>
</protein>
<keyword evidence="2" id="KW-1185">Reference proteome</keyword>
<name>A0A4Q0I857_9FIRM</name>
<reference evidence="2" key="1">
    <citation type="submission" date="2018-11" db="EMBL/GenBank/DDBJ databases">
        <title>Genome sequencing of a novel mesophilic and cellulolytic organism within the genus Hungateiclostridium.</title>
        <authorList>
            <person name="Rettenmaier R."/>
            <person name="Liebl W."/>
            <person name="Zverlov V."/>
        </authorList>
    </citation>
    <scope>NUCLEOTIDE SEQUENCE [LARGE SCALE GENOMIC DNA]</scope>
    <source>
        <strain evidence="2">N2K1</strain>
    </source>
</reference>
<dbReference type="InterPro" id="IPR047794">
    <property type="entry name" value="C45_proenzyme-like"/>
</dbReference>
<evidence type="ECO:0000313" key="2">
    <source>
        <dbReference type="Proteomes" id="UP000289166"/>
    </source>
</evidence>
<organism evidence="1 2">
    <name type="scientific">Acetivibrio mesophilus</name>
    <dbReference type="NCBI Taxonomy" id="2487273"/>
    <lineage>
        <taxon>Bacteria</taxon>
        <taxon>Bacillati</taxon>
        <taxon>Bacillota</taxon>
        <taxon>Clostridia</taxon>
        <taxon>Eubacteriales</taxon>
        <taxon>Oscillospiraceae</taxon>
        <taxon>Acetivibrio</taxon>
    </lineage>
</organism>
<dbReference type="Proteomes" id="UP000289166">
    <property type="component" value="Unassembled WGS sequence"/>
</dbReference>
<dbReference type="NCBIfam" id="NF040521">
    <property type="entry name" value="C45_proenzyme"/>
    <property type="match status" value="1"/>
</dbReference>